<proteinExistence type="predicted"/>
<accession>A0A0P1BAF4</accession>
<dbReference type="Proteomes" id="UP000054845">
    <property type="component" value="Unassembled WGS sequence"/>
</dbReference>
<protein>
    <submittedName>
        <fullName evidence="1">Uncharacterized protein</fullName>
    </submittedName>
</protein>
<reference evidence="1 2" key="1">
    <citation type="submission" date="2014-09" db="EMBL/GenBank/DDBJ databases">
        <authorList>
            <person name="Magalhaes I.L.F."/>
            <person name="Oliveira U."/>
            <person name="Santos F.R."/>
            <person name="Vidigal T.H.D.A."/>
            <person name="Brescovit A.D."/>
            <person name="Santos A.J."/>
        </authorList>
    </citation>
    <scope>NUCLEOTIDE SEQUENCE [LARGE SCALE GENOMIC DNA]</scope>
</reference>
<sequence length="121" mass="13238">MNHQDGRLDDSLPCERAPTLASFTTGTASTNIRTSRVQLNLDHAAQVTGHALYSYRVLCQLSAHSASAMAVAQSITTQKASQQKLVYIRMKFDRDRGIRTDNGAAFEIVCQARGHENTSGQ</sequence>
<name>A0A0P1BAF4_9BASI</name>
<keyword evidence="2" id="KW-1185">Reference proteome</keyword>
<evidence type="ECO:0000313" key="1">
    <source>
        <dbReference type="EMBL" id="CEH12168.1"/>
    </source>
</evidence>
<dbReference type="AlphaFoldDB" id="A0A0P1BAF4"/>
<dbReference type="EMBL" id="CCYA01000118">
    <property type="protein sequence ID" value="CEH12168.1"/>
    <property type="molecule type" value="Genomic_DNA"/>
</dbReference>
<evidence type="ECO:0000313" key="2">
    <source>
        <dbReference type="Proteomes" id="UP000054845"/>
    </source>
</evidence>
<organism evidence="1 2">
    <name type="scientific">Ceraceosorus bombacis</name>
    <dbReference type="NCBI Taxonomy" id="401625"/>
    <lineage>
        <taxon>Eukaryota</taxon>
        <taxon>Fungi</taxon>
        <taxon>Dikarya</taxon>
        <taxon>Basidiomycota</taxon>
        <taxon>Ustilaginomycotina</taxon>
        <taxon>Exobasidiomycetes</taxon>
        <taxon>Ceraceosorales</taxon>
        <taxon>Ceraceosoraceae</taxon>
        <taxon>Ceraceosorus</taxon>
    </lineage>
</organism>